<organism evidence="9 10">
    <name type="scientific">Lapidilactobacillus dextrinicus DSM 20335</name>
    <dbReference type="NCBI Taxonomy" id="1423738"/>
    <lineage>
        <taxon>Bacteria</taxon>
        <taxon>Bacillati</taxon>
        <taxon>Bacillota</taxon>
        <taxon>Bacilli</taxon>
        <taxon>Lactobacillales</taxon>
        <taxon>Lactobacillaceae</taxon>
        <taxon>Lapidilactobacillus</taxon>
    </lineage>
</organism>
<evidence type="ECO:0000256" key="3">
    <source>
        <dbReference type="ARBA" id="ARBA00022475"/>
    </source>
</evidence>
<dbReference type="InterPro" id="IPR003004">
    <property type="entry name" value="GspF/PilC"/>
</dbReference>
<protein>
    <recommendedName>
        <fullName evidence="8">Type II secretion system protein GspF domain-containing protein</fullName>
    </recommendedName>
</protein>
<dbReference type="PATRIC" id="fig|1423738.3.peg.1722"/>
<keyword evidence="10" id="KW-1185">Reference proteome</keyword>
<name>A0A0R2BT29_9LACO</name>
<feature type="transmembrane region" description="Helical" evidence="7">
    <location>
        <begin position="125"/>
        <end position="145"/>
    </location>
</feature>
<dbReference type="GO" id="GO:0005886">
    <property type="term" value="C:plasma membrane"/>
    <property type="evidence" value="ECO:0007669"/>
    <property type="project" value="UniProtKB-SubCell"/>
</dbReference>
<evidence type="ECO:0000313" key="10">
    <source>
        <dbReference type="Proteomes" id="UP000051813"/>
    </source>
</evidence>
<evidence type="ECO:0000256" key="4">
    <source>
        <dbReference type="ARBA" id="ARBA00022692"/>
    </source>
</evidence>
<sequence>MALSRNKRYKIIYGVKYQFKKLKPEQTIELLELSGQLLNNGYPAQDIIVFAERLMIISHVQATIMQEALNNGSSLAQTLATIIDQPNLIMQLEIADQHGDLAACCQDNALFLREQRKQVKQLRSLMAYPIVLLIMMSGLVIFIQLVLKPQLQSLLPANQRSNSLMWPVILIVSVVVILLIVSRLISRKKWRYLVLQLPVLKRVFRAYYNFILFTDLAHLLGSGLSLQEILTFMTSFNNQSLQTFIAQNVTQQLKQGATLTNIIEQDPLLPQELELLLAKGDTKAFKTLELNVLAQRNFAELERQLKTLIEQVQPLLFIVIALIIGALYLQILMPIYDIMKGI</sequence>
<dbReference type="RefSeq" id="WP_057755926.1">
    <property type="nucleotide sequence ID" value="NZ_AYYK01000004.1"/>
</dbReference>
<dbReference type="STRING" id="1423738.FC84_GL001694"/>
<dbReference type="PANTHER" id="PTHR30012:SF0">
    <property type="entry name" value="TYPE II SECRETION SYSTEM PROTEIN F-RELATED"/>
    <property type="match status" value="1"/>
</dbReference>
<keyword evidence="3" id="KW-1003">Cell membrane</keyword>
<dbReference type="Pfam" id="PF00482">
    <property type="entry name" value="T2SSF"/>
    <property type="match status" value="2"/>
</dbReference>
<feature type="domain" description="Type II secretion system protein GspF" evidence="8">
    <location>
        <begin position="63"/>
        <end position="146"/>
    </location>
</feature>
<dbReference type="Proteomes" id="UP000051813">
    <property type="component" value="Unassembled WGS sequence"/>
</dbReference>
<keyword evidence="6 7" id="KW-0472">Membrane</keyword>
<keyword evidence="5 7" id="KW-1133">Transmembrane helix</keyword>
<comment type="subcellular location">
    <subcellularLocation>
        <location evidence="1">Cell membrane</location>
        <topology evidence="1">Multi-pass membrane protein</topology>
    </subcellularLocation>
</comment>
<feature type="transmembrane region" description="Helical" evidence="7">
    <location>
        <begin position="165"/>
        <end position="185"/>
    </location>
</feature>
<proteinExistence type="inferred from homology"/>
<dbReference type="InterPro" id="IPR018076">
    <property type="entry name" value="T2SS_GspF_dom"/>
</dbReference>
<dbReference type="AlphaFoldDB" id="A0A0R2BT29"/>
<evidence type="ECO:0000256" key="1">
    <source>
        <dbReference type="ARBA" id="ARBA00004651"/>
    </source>
</evidence>
<reference evidence="9 10" key="1">
    <citation type="journal article" date="2015" name="Genome Announc.">
        <title>Expanding the biotechnology potential of lactobacilli through comparative genomics of 213 strains and associated genera.</title>
        <authorList>
            <person name="Sun Z."/>
            <person name="Harris H.M."/>
            <person name="McCann A."/>
            <person name="Guo C."/>
            <person name="Argimon S."/>
            <person name="Zhang W."/>
            <person name="Yang X."/>
            <person name="Jeffery I.B."/>
            <person name="Cooney J.C."/>
            <person name="Kagawa T.F."/>
            <person name="Liu W."/>
            <person name="Song Y."/>
            <person name="Salvetti E."/>
            <person name="Wrobel A."/>
            <person name="Rasinkangas P."/>
            <person name="Parkhill J."/>
            <person name="Rea M.C."/>
            <person name="O'Sullivan O."/>
            <person name="Ritari J."/>
            <person name="Douillard F.P."/>
            <person name="Paul Ross R."/>
            <person name="Yang R."/>
            <person name="Briner A.E."/>
            <person name="Felis G.E."/>
            <person name="de Vos W.M."/>
            <person name="Barrangou R."/>
            <person name="Klaenhammer T.R."/>
            <person name="Caufield P.W."/>
            <person name="Cui Y."/>
            <person name="Zhang H."/>
            <person name="O'Toole P.W."/>
        </authorList>
    </citation>
    <scope>NUCLEOTIDE SEQUENCE [LARGE SCALE GENOMIC DNA]</scope>
    <source>
        <strain evidence="9 10">DSM 20335</strain>
    </source>
</reference>
<dbReference type="Gene3D" id="1.20.81.30">
    <property type="entry name" value="Type II secretion system (T2SS), domain F"/>
    <property type="match status" value="2"/>
</dbReference>
<evidence type="ECO:0000256" key="2">
    <source>
        <dbReference type="ARBA" id="ARBA00005745"/>
    </source>
</evidence>
<feature type="domain" description="Type II secretion system protein GspF" evidence="8">
    <location>
        <begin position="214"/>
        <end position="334"/>
    </location>
</feature>
<comment type="similarity">
    <text evidence="2">Belongs to the GSP F family.</text>
</comment>
<feature type="transmembrane region" description="Helical" evidence="7">
    <location>
        <begin position="315"/>
        <end position="336"/>
    </location>
</feature>
<accession>A0A0R2BT29</accession>
<keyword evidence="4 7" id="KW-0812">Transmembrane</keyword>
<gene>
    <name evidence="9" type="ORF">FC84_GL001694</name>
</gene>
<evidence type="ECO:0000256" key="7">
    <source>
        <dbReference type="SAM" id="Phobius"/>
    </source>
</evidence>
<dbReference type="PANTHER" id="PTHR30012">
    <property type="entry name" value="GENERAL SECRETION PATHWAY PROTEIN"/>
    <property type="match status" value="1"/>
</dbReference>
<comment type="caution">
    <text evidence="9">The sequence shown here is derived from an EMBL/GenBank/DDBJ whole genome shotgun (WGS) entry which is preliminary data.</text>
</comment>
<dbReference type="EMBL" id="AYYK01000004">
    <property type="protein sequence ID" value="KRM79513.1"/>
    <property type="molecule type" value="Genomic_DNA"/>
</dbReference>
<evidence type="ECO:0000256" key="5">
    <source>
        <dbReference type="ARBA" id="ARBA00022989"/>
    </source>
</evidence>
<evidence type="ECO:0000259" key="8">
    <source>
        <dbReference type="Pfam" id="PF00482"/>
    </source>
</evidence>
<dbReference type="InterPro" id="IPR042094">
    <property type="entry name" value="T2SS_GspF_sf"/>
</dbReference>
<evidence type="ECO:0000256" key="6">
    <source>
        <dbReference type="ARBA" id="ARBA00023136"/>
    </source>
</evidence>
<evidence type="ECO:0000313" key="9">
    <source>
        <dbReference type="EMBL" id="KRM79513.1"/>
    </source>
</evidence>